<dbReference type="PROSITE" id="PS00198">
    <property type="entry name" value="4FE4S_FER_1"/>
    <property type="match status" value="2"/>
</dbReference>
<dbReference type="EMBL" id="JJQN01000097">
    <property type="protein sequence ID" value="KKH59371.1"/>
    <property type="molecule type" value="Genomic_DNA"/>
</dbReference>
<dbReference type="Pfam" id="PF04432">
    <property type="entry name" value="FrhB_FdhB_C"/>
    <property type="match status" value="1"/>
</dbReference>
<dbReference type="Gene3D" id="3.30.70.20">
    <property type="match status" value="1"/>
</dbReference>
<dbReference type="Pfam" id="PF04422">
    <property type="entry name" value="FrhB_FdhB_N"/>
    <property type="match status" value="1"/>
</dbReference>
<keyword evidence="5" id="KW-0411">Iron-sulfur</keyword>
<feature type="domain" description="4Fe-4S ferredoxin-type" evidence="6">
    <location>
        <begin position="40"/>
        <end position="69"/>
    </location>
</feature>
<evidence type="ECO:0000259" key="6">
    <source>
        <dbReference type="PROSITE" id="PS51379"/>
    </source>
</evidence>
<dbReference type="PATRIC" id="fig|2209.85.peg.475"/>
<dbReference type="InterPro" id="IPR017900">
    <property type="entry name" value="4Fe4S_Fe_S_CS"/>
</dbReference>
<dbReference type="GO" id="GO:0046872">
    <property type="term" value="F:metal ion binding"/>
    <property type="evidence" value="ECO:0007669"/>
    <property type="project" value="UniProtKB-KW"/>
</dbReference>
<evidence type="ECO:0000256" key="2">
    <source>
        <dbReference type="ARBA" id="ARBA00022723"/>
    </source>
</evidence>
<proteinExistence type="predicted"/>
<reference evidence="7 8" key="1">
    <citation type="journal article" date="2015" name="ISME J.">
        <title>Genomic and phenotypic differentiation among Methanosarcina mazei populations from Columbia River sediment.</title>
        <authorList>
            <person name="Youngblut N.D."/>
            <person name="Wirth J.S."/>
            <person name="Henriksen J.R."/>
            <person name="Smith M."/>
            <person name="Simon H."/>
            <person name="Metcalf W.W."/>
            <person name="Whitaker R.J."/>
        </authorList>
    </citation>
    <scope>NUCLEOTIDE SEQUENCE [LARGE SCALE GENOMIC DNA]</scope>
    <source>
        <strain evidence="7 8">1.H.A.2.6</strain>
    </source>
</reference>
<dbReference type="AlphaFoldDB" id="A0A0F8RXQ1"/>
<dbReference type="Proteomes" id="UP000034450">
    <property type="component" value="Unassembled WGS sequence"/>
</dbReference>
<dbReference type="InterPro" id="IPR045220">
    <property type="entry name" value="FRHB/FDHB/HCAR-like"/>
</dbReference>
<dbReference type="PROSITE" id="PS51379">
    <property type="entry name" value="4FE4S_FER_2"/>
    <property type="match status" value="2"/>
</dbReference>
<dbReference type="PANTHER" id="PTHR31332">
    <property type="entry name" value="7-HYDROXYMETHYL CHLOROPHYLL A REDUCTASE, CHLOROPLASTIC"/>
    <property type="match status" value="1"/>
</dbReference>
<dbReference type="GO" id="GO:0051536">
    <property type="term" value="F:iron-sulfur cluster binding"/>
    <property type="evidence" value="ECO:0007669"/>
    <property type="project" value="UniProtKB-KW"/>
</dbReference>
<comment type="caution">
    <text evidence="7">The sequence shown here is derived from an EMBL/GenBank/DDBJ whole genome shotgun (WGS) entry which is preliminary data.</text>
</comment>
<name>A0A0F8RXQ1_METMZ</name>
<keyword evidence="3" id="KW-0560">Oxidoreductase</keyword>
<comment type="cofactor">
    <cofactor evidence="1">
        <name>FAD</name>
        <dbReference type="ChEBI" id="CHEBI:57692"/>
    </cofactor>
</comment>
<protein>
    <recommendedName>
        <fullName evidence="6">4Fe-4S ferredoxin-type domain-containing protein</fullName>
    </recommendedName>
</protein>
<dbReference type="RefSeq" id="WP_053014986.1">
    <property type="nucleotide sequence ID" value="NZ_JJQN01000097.1"/>
</dbReference>
<dbReference type="PANTHER" id="PTHR31332:SF6">
    <property type="entry name" value="FORMATE DEHYDROGENASE SUBUNIT BETA"/>
    <property type="match status" value="1"/>
</dbReference>
<dbReference type="Pfam" id="PF12838">
    <property type="entry name" value="Fer4_7"/>
    <property type="match status" value="1"/>
</dbReference>
<evidence type="ECO:0000313" key="8">
    <source>
        <dbReference type="Proteomes" id="UP000034450"/>
    </source>
</evidence>
<gene>
    <name evidence="7" type="ORF">DU74_02215</name>
</gene>
<keyword evidence="2" id="KW-0479">Metal-binding</keyword>
<evidence type="ECO:0000313" key="7">
    <source>
        <dbReference type="EMBL" id="KKH59371.1"/>
    </source>
</evidence>
<evidence type="ECO:0000256" key="4">
    <source>
        <dbReference type="ARBA" id="ARBA00023004"/>
    </source>
</evidence>
<accession>A0A0F8RXQ1</accession>
<dbReference type="InterPro" id="IPR007516">
    <property type="entry name" value="Co_F420_Hydgase/DH_bsu_N"/>
</dbReference>
<organism evidence="7 8">
    <name type="scientific">Methanosarcina mazei</name>
    <name type="common">Methanosarcina frisia</name>
    <dbReference type="NCBI Taxonomy" id="2209"/>
    <lineage>
        <taxon>Archaea</taxon>
        <taxon>Methanobacteriati</taxon>
        <taxon>Methanobacteriota</taxon>
        <taxon>Stenosarchaea group</taxon>
        <taxon>Methanomicrobia</taxon>
        <taxon>Methanosarcinales</taxon>
        <taxon>Methanosarcinaceae</taxon>
        <taxon>Methanosarcina</taxon>
    </lineage>
</organism>
<keyword evidence="4" id="KW-0408">Iron</keyword>
<feature type="domain" description="4Fe-4S ferredoxin-type" evidence="6">
    <location>
        <begin position="5"/>
        <end position="34"/>
    </location>
</feature>
<dbReference type="GO" id="GO:0052592">
    <property type="term" value="F:oxidoreductase activity, acting on CH or CH2 groups, with an iron-sulfur protein as acceptor"/>
    <property type="evidence" value="ECO:0007669"/>
    <property type="project" value="TreeGrafter"/>
</dbReference>
<dbReference type="SUPFAM" id="SSF54862">
    <property type="entry name" value="4Fe-4S ferredoxins"/>
    <property type="match status" value="1"/>
</dbReference>
<evidence type="ECO:0000256" key="1">
    <source>
        <dbReference type="ARBA" id="ARBA00001974"/>
    </source>
</evidence>
<evidence type="ECO:0000256" key="5">
    <source>
        <dbReference type="ARBA" id="ARBA00023014"/>
    </source>
</evidence>
<dbReference type="InterPro" id="IPR017896">
    <property type="entry name" value="4Fe4S_Fe-S-bd"/>
</dbReference>
<evidence type="ECO:0000256" key="3">
    <source>
        <dbReference type="ARBA" id="ARBA00023002"/>
    </source>
</evidence>
<dbReference type="InterPro" id="IPR007525">
    <property type="entry name" value="FrhB_FdhB_C"/>
</dbReference>
<sequence length="429" mass="48188">MKNTINSIVSEELCAGCGTCIAFCPKEAIKLEINNKKGIYAPRINENNCNKCGICYKVCPGYEVNFKELNNEIFGKAPDNTSIGNNLNCYIGYSKDNNIRYNSTSGGVITQLLIFALEEGIIDGALVTKMKKDSPLEPEPFIARTKQEIIDASKSKYCPVPANIALKEILNSKNDEKFAVVGLSCHIHGIRKAERINKKLKQKIVLHIGIVCNQTPTFLATEYILKKLKISSEDVKKLSYRGDGWPGSMKISVNNYEIKQSLGEYWSSGFGQFFYPIRCTICCDHTAELADISFADAWIPEIQKKDNVGTSIIISRNNFSEELIKNATLKNKITLKLIDSSKVVKSQKHGINFKKRDLKGRMALLNVFGKKTPYYDTTGLSNPTMKSCLSGILIYTRVYISSKKNIWGLLIYYQSLRNKLINHLRILIS</sequence>